<accession>A0A1X0ZQQ3</accession>
<dbReference type="InterPro" id="IPR010982">
    <property type="entry name" value="Lambda_DNA-bd_dom_sf"/>
</dbReference>
<dbReference type="RefSeq" id="WP_084858430.1">
    <property type="nucleotide sequence ID" value="NZ_NBWC01000032.1"/>
</dbReference>
<dbReference type="InterPro" id="IPR001387">
    <property type="entry name" value="Cro/C1-type_HTH"/>
</dbReference>
<protein>
    <submittedName>
        <fullName evidence="2">Transcriptional regulator</fullName>
    </submittedName>
</protein>
<evidence type="ECO:0000313" key="2">
    <source>
        <dbReference type="EMBL" id="ORL61666.1"/>
    </source>
</evidence>
<feature type="domain" description="HTH cro/C1-type" evidence="1">
    <location>
        <begin position="14"/>
        <end position="68"/>
    </location>
</feature>
<evidence type="ECO:0000313" key="3">
    <source>
        <dbReference type="Proteomes" id="UP000193675"/>
    </source>
</evidence>
<sequence length="83" mass="9292">MSDALIAERIGRSIETLRKHRGWSKVELAQRIGITRQKLGEIEKGSLTVAMSYYCRALSALGCELEVVPRRMPTLDELGDVFA</sequence>
<dbReference type="EMBL" id="NBWC01000032">
    <property type="protein sequence ID" value="ORL61666.1"/>
    <property type="molecule type" value="Genomic_DNA"/>
</dbReference>
<proteinExistence type="predicted"/>
<dbReference type="GO" id="GO:0003677">
    <property type="term" value="F:DNA binding"/>
    <property type="evidence" value="ECO:0007669"/>
    <property type="project" value="InterPro"/>
</dbReference>
<dbReference type="OrthoDB" id="9156632at2"/>
<evidence type="ECO:0000259" key="1">
    <source>
        <dbReference type="PROSITE" id="PS50943"/>
    </source>
</evidence>
<dbReference type="SUPFAM" id="SSF47413">
    <property type="entry name" value="lambda repressor-like DNA-binding domains"/>
    <property type="match status" value="1"/>
</dbReference>
<comment type="caution">
    <text evidence="2">The sequence shown here is derived from an EMBL/GenBank/DDBJ whole genome shotgun (WGS) entry which is preliminary data.</text>
</comment>
<dbReference type="SMART" id="SM00530">
    <property type="entry name" value="HTH_XRE"/>
    <property type="match status" value="1"/>
</dbReference>
<organism evidence="2 3">
    <name type="scientific">Pseudomonas putida</name>
    <name type="common">Arthrobacter siderocapsulatus</name>
    <dbReference type="NCBI Taxonomy" id="303"/>
    <lineage>
        <taxon>Bacteria</taxon>
        <taxon>Pseudomonadati</taxon>
        <taxon>Pseudomonadota</taxon>
        <taxon>Gammaproteobacteria</taxon>
        <taxon>Pseudomonadales</taxon>
        <taxon>Pseudomonadaceae</taxon>
        <taxon>Pseudomonas</taxon>
    </lineage>
</organism>
<dbReference type="CDD" id="cd00093">
    <property type="entry name" value="HTH_XRE"/>
    <property type="match status" value="1"/>
</dbReference>
<dbReference type="Pfam" id="PF13560">
    <property type="entry name" value="HTH_31"/>
    <property type="match status" value="1"/>
</dbReference>
<name>A0A1X0ZQQ3_PSEPU</name>
<dbReference type="Proteomes" id="UP000193675">
    <property type="component" value="Unassembled WGS sequence"/>
</dbReference>
<dbReference type="PROSITE" id="PS50943">
    <property type="entry name" value="HTH_CROC1"/>
    <property type="match status" value="1"/>
</dbReference>
<dbReference type="AlphaFoldDB" id="A0A1X0ZQQ3"/>
<dbReference type="Gene3D" id="1.10.260.40">
    <property type="entry name" value="lambda repressor-like DNA-binding domains"/>
    <property type="match status" value="1"/>
</dbReference>
<reference evidence="2 3" key="1">
    <citation type="submission" date="2017-04" db="EMBL/GenBank/DDBJ databases">
        <title>Presence of VIM-2 positive Pseudomonas species in chickens and their surrounding environment.</title>
        <authorList>
            <person name="Zhang R."/>
        </authorList>
    </citation>
    <scope>NUCLEOTIDE SEQUENCE [LARGE SCALE GENOMIC DNA]</scope>
    <source>
        <strain evidence="2 3">DZ-C18</strain>
    </source>
</reference>
<gene>
    <name evidence="2" type="ORF">B7H17_20570</name>
</gene>